<proteinExistence type="predicted"/>
<sequence length="126" mass="12573">MRHILDRSMGLLLAAVLCCAACSASRNEPPGSNAPPAPDPATTTPTATPTDDSIAVGSDPCQSDADCVPVCGCHPAACVAKATAPACEGGMMCTQECRPGTMDCGGGCLCHEGRCAARLVNAPAAR</sequence>
<protein>
    <recommendedName>
        <fullName evidence="5">Secreted protein</fullName>
    </recommendedName>
</protein>
<dbReference type="Proteomes" id="UP000075502">
    <property type="component" value="Unassembled WGS sequence"/>
</dbReference>
<name>A0A150TAU7_SORCE</name>
<evidence type="ECO:0000313" key="3">
    <source>
        <dbReference type="EMBL" id="KYG01814.1"/>
    </source>
</evidence>
<evidence type="ECO:0000256" key="2">
    <source>
        <dbReference type="SAM" id="SignalP"/>
    </source>
</evidence>
<accession>A0A150TAU7</accession>
<reference evidence="3 4" key="1">
    <citation type="submission" date="2014-02" db="EMBL/GenBank/DDBJ databases">
        <title>The small core and large imbalanced accessory genome model reveals a collaborative survival strategy of Sorangium cellulosum strains in nature.</title>
        <authorList>
            <person name="Han K."/>
            <person name="Peng R."/>
            <person name="Blom J."/>
            <person name="Li Y.-Z."/>
        </authorList>
    </citation>
    <scope>NUCLEOTIDE SEQUENCE [LARGE SCALE GENOMIC DNA]</scope>
    <source>
        <strain evidence="3 4">So0007-03</strain>
    </source>
</reference>
<feature type="compositionally biased region" description="Low complexity" evidence="1">
    <location>
        <begin position="40"/>
        <end position="52"/>
    </location>
</feature>
<evidence type="ECO:0000313" key="4">
    <source>
        <dbReference type="Proteomes" id="UP000075502"/>
    </source>
</evidence>
<feature type="signal peptide" evidence="2">
    <location>
        <begin position="1"/>
        <end position="20"/>
    </location>
</feature>
<feature type="region of interest" description="Disordered" evidence="1">
    <location>
        <begin position="24"/>
        <end position="62"/>
    </location>
</feature>
<organism evidence="3 4">
    <name type="scientific">Sorangium cellulosum</name>
    <name type="common">Polyangium cellulosum</name>
    <dbReference type="NCBI Taxonomy" id="56"/>
    <lineage>
        <taxon>Bacteria</taxon>
        <taxon>Pseudomonadati</taxon>
        <taxon>Myxococcota</taxon>
        <taxon>Polyangia</taxon>
        <taxon>Polyangiales</taxon>
        <taxon>Polyangiaceae</taxon>
        <taxon>Sorangium</taxon>
    </lineage>
</organism>
<dbReference type="AlphaFoldDB" id="A0A150TAU7"/>
<comment type="caution">
    <text evidence="3">The sequence shown here is derived from an EMBL/GenBank/DDBJ whole genome shotgun (WGS) entry which is preliminary data.</text>
</comment>
<evidence type="ECO:0000256" key="1">
    <source>
        <dbReference type="SAM" id="MobiDB-lite"/>
    </source>
</evidence>
<feature type="chain" id="PRO_5007569340" description="Secreted protein" evidence="2">
    <location>
        <begin position="21"/>
        <end position="126"/>
    </location>
</feature>
<dbReference type="EMBL" id="JEME01003224">
    <property type="protein sequence ID" value="KYG01814.1"/>
    <property type="molecule type" value="Genomic_DNA"/>
</dbReference>
<gene>
    <name evidence="3" type="ORF">BE21_55985</name>
</gene>
<keyword evidence="2" id="KW-0732">Signal</keyword>
<evidence type="ECO:0008006" key="5">
    <source>
        <dbReference type="Google" id="ProtNLM"/>
    </source>
</evidence>